<organism evidence="1 2">
    <name type="scientific">Enterococcus lacertideformus</name>
    <dbReference type="NCBI Taxonomy" id="2771493"/>
    <lineage>
        <taxon>Bacteria</taxon>
        <taxon>Bacillati</taxon>
        <taxon>Bacillota</taxon>
        <taxon>Bacilli</taxon>
        <taxon>Lactobacillales</taxon>
        <taxon>Enterococcaceae</taxon>
        <taxon>Enterococcus</taxon>
    </lineage>
</organism>
<name>A0A931AU97_9ENTE</name>
<dbReference type="AlphaFoldDB" id="A0A931AU97"/>
<sequence length="60" mass="6907">MEAAIQIIMVSYLSIGERQQFYLFLKEDPFLKEVLKEEPLSKIELKSYVGVALQASNLPF</sequence>
<keyword evidence="2" id="KW-1185">Reference proteome</keyword>
<proteinExistence type="predicted"/>
<reference evidence="1" key="1">
    <citation type="submission" date="2020-09" db="EMBL/GenBank/DDBJ databases">
        <title>Genomic insights into the novelty and pathogenicity of a unique biofilm-forming Enterococcus sp. bacteria (Enterococcus lacertideformus) identified in reptiles.</title>
        <authorList>
            <person name="Agius J.E."/>
            <person name="Phalen D.N."/>
            <person name="Rose K."/>
            <person name="Eden J.-S."/>
        </authorList>
    </citation>
    <scope>NUCLEOTIDE SEQUENCE</scope>
    <source>
        <strain evidence="1">PHRS 0518</strain>
    </source>
</reference>
<gene>
    <name evidence="1" type="ORF">IC227_05810</name>
</gene>
<accession>A0A931AU97</accession>
<evidence type="ECO:0000313" key="1">
    <source>
        <dbReference type="EMBL" id="MBF8807941.1"/>
    </source>
</evidence>
<dbReference type="Proteomes" id="UP000637757">
    <property type="component" value="Unassembled WGS sequence"/>
</dbReference>
<dbReference type="EMBL" id="JADAKE010000015">
    <property type="protein sequence ID" value="MBF8807941.1"/>
    <property type="molecule type" value="Genomic_DNA"/>
</dbReference>
<comment type="caution">
    <text evidence="1">The sequence shown here is derived from an EMBL/GenBank/DDBJ whole genome shotgun (WGS) entry which is preliminary data.</text>
</comment>
<evidence type="ECO:0000313" key="2">
    <source>
        <dbReference type="Proteomes" id="UP000637757"/>
    </source>
</evidence>
<protein>
    <submittedName>
        <fullName evidence="1">Uncharacterized protein</fullName>
    </submittedName>
</protein>